<protein>
    <submittedName>
        <fullName evidence="6">Uncharacterized protein</fullName>
    </submittedName>
</protein>
<dbReference type="InterPro" id="IPR002153">
    <property type="entry name" value="TRPC_channel"/>
</dbReference>
<keyword evidence="1" id="KW-0813">Transport</keyword>
<dbReference type="GO" id="GO:0034703">
    <property type="term" value="C:cation channel complex"/>
    <property type="evidence" value="ECO:0007669"/>
    <property type="project" value="TreeGrafter"/>
</dbReference>
<keyword evidence="5" id="KW-1185">Reference proteome</keyword>
<dbReference type="WBParaSite" id="EEL_0000853201-mRNA-1">
    <property type="protein sequence ID" value="EEL_0000853201-mRNA-1"/>
    <property type="gene ID" value="EEL_0000853201"/>
</dbReference>
<evidence type="ECO:0000313" key="5">
    <source>
        <dbReference type="Proteomes" id="UP000050640"/>
    </source>
</evidence>
<dbReference type="Proteomes" id="UP000050640">
    <property type="component" value="Unplaced"/>
</dbReference>
<dbReference type="GO" id="GO:0051480">
    <property type="term" value="P:regulation of cytosolic calcium ion concentration"/>
    <property type="evidence" value="ECO:0007669"/>
    <property type="project" value="TreeGrafter"/>
</dbReference>
<dbReference type="PANTHER" id="PTHR10117:SF54">
    <property type="entry name" value="TRANSIENT RECEPTOR POTENTIAL-GAMMA PROTEIN"/>
    <property type="match status" value="1"/>
</dbReference>
<evidence type="ECO:0000313" key="6">
    <source>
        <dbReference type="WBParaSite" id="EEL_0000853201-mRNA-1"/>
    </source>
</evidence>
<accession>A0A0R3S1I8</accession>
<evidence type="ECO:0000256" key="2">
    <source>
        <dbReference type="ARBA" id="ARBA00023065"/>
    </source>
</evidence>
<dbReference type="GO" id="GO:0070679">
    <property type="term" value="F:inositol 1,4,5 trisphosphate binding"/>
    <property type="evidence" value="ECO:0007669"/>
    <property type="project" value="TreeGrafter"/>
</dbReference>
<reference evidence="6" key="1">
    <citation type="submission" date="2017-02" db="UniProtKB">
        <authorList>
            <consortium name="WormBaseParasite"/>
        </authorList>
    </citation>
    <scope>IDENTIFICATION</scope>
</reference>
<proteinExistence type="predicted"/>
<organism evidence="5 6">
    <name type="scientific">Elaeophora elaphi</name>
    <dbReference type="NCBI Taxonomy" id="1147741"/>
    <lineage>
        <taxon>Eukaryota</taxon>
        <taxon>Metazoa</taxon>
        <taxon>Ecdysozoa</taxon>
        <taxon>Nematoda</taxon>
        <taxon>Chromadorea</taxon>
        <taxon>Rhabditida</taxon>
        <taxon>Spirurina</taxon>
        <taxon>Spiruromorpha</taxon>
        <taxon>Filarioidea</taxon>
        <taxon>Onchocercidae</taxon>
        <taxon>Elaeophora</taxon>
    </lineage>
</organism>
<dbReference type="PANTHER" id="PTHR10117">
    <property type="entry name" value="TRANSIENT RECEPTOR POTENTIAL CHANNEL"/>
    <property type="match status" value="1"/>
</dbReference>
<keyword evidence="2" id="KW-0406">Ion transport</keyword>
<dbReference type="STRING" id="1147741.A0A0R3S1I8"/>
<feature type="compositionally biased region" description="Basic and acidic residues" evidence="4">
    <location>
        <begin position="103"/>
        <end position="112"/>
    </location>
</feature>
<feature type="region of interest" description="Disordered" evidence="4">
    <location>
        <begin position="90"/>
        <end position="112"/>
    </location>
</feature>
<evidence type="ECO:0000256" key="1">
    <source>
        <dbReference type="ARBA" id="ARBA00022448"/>
    </source>
</evidence>
<evidence type="ECO:0000256" key="3">
    <source>
        <dbReference type="ARBA" id="ARBA00023303"/>
    </source>
</evidence>
<sequence>MRNLVKRYIAHLQRCKQQTEGITEDDVAEIKQDISAFRYELLGILQNAGFDTGHVDLRQERISRSKKRSLMAERRLLSGVTESISIPMPERLLNGTSDDEKAEEPHEVDRKERRGLPVPMPAVKFASKLKKVLPIQRTSDAVIKPRFVRNVPAGWPFISRGLERNLNALIDVNSFPANIKPTK</sequence>
<evidence type="ECO:0000256" key="4">
    <source>
        <dbReference type="SAM" id="MobiDB-lite"/>
    </source>
</evidence>
<dbReference type="GO" id="GO:0015279">
    <property type="term" value="F:store-operated calcium channel activity"/>
    <property type="evidence" value="ECO:0007669"/>
    <property type="project" value="TreeGrafter"/>
</dbReference>
<dbReference type="AlphaFoldDB" id="A0A0R3S1I8"/>
<name>A0A0R3S1I8_9BILA</name>
<dbReference type="GO" id="GO:0005886">
    <property type="term" value="C:plasma membrane"/>
    <property type="evidence" value="ECO:0007669"/>
    <property type="project" value="TreeGrafter"/>
</dbReference>
<keyword evidence="3" id="KW-0407">Ion channel</keyword>